<sequence length="279" mass="29110">FRLLGLFSLFNVVTFRNDLCTTTETGNLPGTCLTASECASRSGSASGNCAAGFGVCCLFIVSGVCGGTQTINQVRDGVISNSFNVLTNCPNFIELHLHSDLCQIRLDFRTLSTFASNTGVCGTVADSVMVTSPFSSSSNGFPPTVCGLLTGQHMYFETGTNGTSAGMLAIVKGSGPGGRKFDIKATYYTCDNLAKYDQISESNRTMCLACTTCDNQNHVTVMTLTAGMICGGLFGNDGDTGPATVTTTSGSFEVGVRSLATVITGITGFNLEYEQVACA</sequence>
<dbReference type="PANTHER" id="PTHR33236:SF5">
    <property type="entry name" value="CUB DOMAIN-CONTAINING PROTEIN"/>
    <property type="match status" value="1"/>
</dbReference>
<protein>
    <recommendedName>
        <fullName evidence="4">CUB domain-containing protein</fullName>
    </recommendedName>
</protein>
<dbReference type="STRING" id="6832.A0A553N669"/>
<evidence type="ECO:0008006" key="4">
    <source>
        <dbReference type="Google" id="ProtNLM"/>
    </source>
</evidence>
<comment type="caution">
    <text evidence="2">The sequence shown here is derived from an EMBL/GenBank/DDBJ whole genome shotgun (WGS) entry which is preliminary data.</text>
</comment>
<accession>A0A553N669</accession>
<evidence type="ECO:0000313" key="3">
    <source>
        <dbReference type="Proteomes" id="UP000318571"/>
    </source>
</evidence>
<feature type="chain" id="PRO_5022209873" description="CUB domain-containing protein" evidence="1">
    <location>
        <begin position="16"/>
        <end position="279"/>
    </location>
</feature>
<evidence type="ECO:0000313" key="2">
    <source>
        <dbReference type="EMBL" id="TRY60936.1"/>
    </source>
</evidence>
<gene>
    <name evidence="2" type="ORF">TCAL_13390</name>
</gene>
<organism evidence="2 3">
    <name type="scientific">Tigriopus californicus</name>
    <name type="common">Marine copepod</name>
    <dbReference type="NCBI Taxonomy" id="6832"/>
    <lineage>
        <taxon>Eukaryota</taxon>
        <taxon>Metazoa</taxon>
        <taxon>Ecdysozoa</taxon>
        <taxon>Arthropoda</taxon>
        <taxon>Crustacea</taxon>
        <taxon>Multicrustacea</taxon>
        <taxon>Hexanauplia</taxon>
        <taxon>Copepoda</taxon>
        <taxon>Harpacticoida</taxon>
        <taxon>Harpacticidae</taxon>
        <taxon>Tigriopus</taxon>
    </lineage>
</organism>
<feature type="signal peptide" evidence="1">
    <location>
        <begin position="1"/>
        <end position="15"/>
    </location>
</feature>
<dbReference type="Proteomes" id="UP000318571">
    <property type="component" value="Chromosome 8"/>
</dbReference>
<dbReference type="PANTHER" id="PTHR33236">
    <property type="entry name" value="INTRAFLAGELLAR TRANSPORT PROTEIN 122 FAMILY PROTEIN-RELATED"/>
    <property type="match status" value="1"/>
</dbReference>
<keyword evidence="1" id="KW-0732">Signal</keyword>
<keyword evidence="3" id="KW-1185">Reference proteome</keyword>
<feature type="non-terminal residue" evidence="2">
    <location>
        <position position="1"/>
    </location>
</feature>
<proteinExistence type="predicted"/>
<name>A0A553N669_TIGCA</name>
<dbReference type="AlphaFoldDB" id="A0A553N669"/>
<reference evidence="2 3" key="1">
    <citation type="journal article" date="2018" name="Nat. Ecol. Evol.">
        <title>Genomic signatures of mitonuclear coevolution across populations of Tigriopus californicus.</title>
        <authorList>
            <person name="Barreto F.S."/>
            <person name="Watson E.T."/>
            <person name="Lima T.G."/>
            <person name="Willett C.S."/>
            <person name="Edmands S."/>
            <person name="Li W."/>
            <person name="Burton R.S."/>
        </authorList>
    </citation>
    <scope>NUCLEOTIDE SEQUENCE [LARGE SCALE GENOMIC DNA]</scope>
    <source>
        <strain evidence="2 3">San Diego</strain>
    </source>
</reference>
<dbReference type="EMBL" id="VCGU01000459">
    <property type="protein sequence ID" value="TRY60936.1"/>
    <property type="molecule type" value="Genomic_DNA"/>
</dbReference>
<evidence type="ECO:0000256" key="1">
    <source>
        <dbReference type="SAM" id="SignalP"/>
    </source>
</evidence>